<reference evidence="2 3" key="1">
    <citation type="submission" date="2024-09" db="EMBL/GenBank/DDBJ databases">
        <authorList>
            <person name="Sun Q."/>
            <person name="Mori K."/>
        </authorList>
    </citation>
    <scope>NUCLEOTIDE SEQUENCE [LARGE SCALE GENOMIC DNA]</scope>
    <source>
        <strain evidence="2 3">TBRC 5777</strain>
    </source>
</reference>
<evidence type="ECO:0000256" key="1">
    <source>
        <dbReference type="SAM" id="Phobius"/>
    </source>
</evidence>
<feature type="transmembrane region" description="Helical" evidence="1">
    <location>
        <begin position="29"/>
        <end position="54"/>
    </location>
</feature>
<evidence type="ECO:0008006" key="4">
    <source>
        <dbReference type="Google" id="ProtNLM"/>
    </source>
</evidence>
<evidence type="ECO:0000313" key="2">
    <source>
        <dbReference type="EMBL" id="MFC0408646.1"/>
    </source>
</evidence>
<accession>A0ABV6JWF3</accession>
<gene>
    <name evidence="2" type="ORF">ACFFGY_10325</name>
</gene>
<feature type="transmembrane region" description="Helical" evidence="1">
    <location>
        <begin position="108"/>
        <end position="126"/>
    </location>
</feature>
<feature type="transmembrane region" description="Helical" evidence="1">
    <location>
        <begin position="162"/>
        <end position="183"/>
    </location>
</feature>
<keyword evidence="1" id="KW-1133">Transmembrane helix</keyword>
<keyword evidence="1" id="KW-0472">Membrane</keyword>
<keyword evidence="3" id="KW-1185">Reference proteome</keyword>
<dbReference type="Proteomes" id="UP001589865">
    <property type="component" value="Unassembled WGS sequence"/>
</dbReference>
<name>A0ABV6JWF3_9PROT</name>
<feature type="transmembrane region" description="Helical" evidence="1">
    <location>
        <begin position="195"/>
        <end position="223"/>
    </location>
</feature>
<feature type="transmembrane region" description="Helical" evidence="1">
    <location>
        <begin position="229"/>
        <end position="248"/>
    </location>
</feature>
<dbReference type="EMBL" id="JBHLUN010000007">
    <property type="protein sequence ID" value="MFC0408646.1"/>
    <property type="molecule type" value="Genomic_DNA"/>
</dbReference>
<feature type="transmembrane region" description="Helical" evidence="1">
    <location>
        <begin position="138"/>
        <end position="156"/>
    </location>
</feature>
<evidence type="ECO:0000313" key="3">
    <source>
        <dbReference type="Proteomes" id="UP001589865"/>
    </source>
</evidence>
<organism evidence="2 3">
    <name type="scientific">Roseomonas elaeocarpi</name>
    <dbReference type="NCBI Taxonomy" id="907779"/>
    <lineage>
        <taxon>Bacteria</taxon>
        <taxon>Pseudomonadati</taxon>
        <taxon>Pseudomonadota</taxon>
        <taxon>Alphaproteobacteria</taxon>
        <taxon>Acetobacterales</taxon>
        <taxon>Roseomonadaceae</taxon>
        <taxon>Roseomonas</taxon>
    </lineage>
</organism>
<proteinExistence type="predicted"/>
<feature type="transmembrane region" description="Helical" evidence="1">
    <location>
        <begin position="292"/>
        <end position="311"/>
    </location>
</feature>
<keyword evidence="1" id="KW-0812">Transmembrane</keyword>
<dbReference type="RefSeq" id="WP_377044405.1">
    <property type="nucleotide sequence ID" value="NZ_JBHLUN010000007.1"/>
</dbReference>
<feature type="transmembrane region" description="Helical" evidence="1">
    <location>
        <begin position="323"/>
        <end position="342"/>
    </location>
</feature>
<comment type="caution">
    <text evidence="2">The sequence shown here is derived from an EMBL/GenBank/DDBJ whole genome shotgun (WGS) entry which is preliminary data.</text>
</comment>
<sequence>MRPAYEASEPVAPLGTATRRREAVGRRGVAAWLLPGLVMLAGLYALISTAVMVVRCWTPLPIMDQWVQLASNRPLTLGWLWSQHNEHRLFFPRLIFVADRWLLGERNILDLAAGFAMQLGMAWLLFRLAVGAGLRGGPQRLGAAGLALLAMFWAVQFENFTWGFQVQFFGVLLATAATVTALVRVGPGPLGALPVLLLGFVAAFTFSSGVLAPFVAVALAIWLGRPWRQVAVLALGAVLILGVYLIGYETPPQHASPADILPHLHGILAYTVVEIGAPFAEALGYFTGSRSTPVAMLTGAAGLILLLLLLFDGLRHRRSLPPAAGALLALALFALSMALLTATGRVSFGIFSAMTSRYATPVMLFWCCLLLLGSSRCGTAAGMPPQGPAGATAQSSAATSPCASAATSPCASAATSPCASAATSWPDFAATPLHAVMLLLAATVALSQGSFARSAQLLAGNRAAALPAVLAGVADEELLAQIYPGPEVPLQLRQNLSTVGTSIYAAPWANWLGQPLAQRVRLLPAGECRGSLDTAVVVDDPVHGGWRAQGQVGVPALGPRRTILLADGSSRIVGFGLSGFDGSRVNSVNIDAAPGMTGWVGAFRATDPATVRAFLLTEGGDAACPLGGQPKVSFQPTVAVGGPIPPRTWQGGQVDAIYGDQVLMLDGWALMQLQDGAPKVWLDTNLPFADTSIVTKPRPDVAASLNDPRLRDAGFRILLRLDSSQPQPEHPHLCIWTEDKLLGRYFLAMNRPDLCSHVPG</sequence>
<protein>
    <recommendedName>
        <fullName evidence="4">Transmembrane protein</fullName>
    </recommendedName>
</protein>